<keyword evidence="1" id="KW-0175">Coiled coil</keyword>
<evidence type="ECO:0000313" key="4">
    <source>
        <dbReference type="Proteomes" id="UP000192902"/>
    </source>
</evidence>
<dbReference type="OrthoDB" id="5372783at2"/>
<proteinExistence type="predicted"/>
<dbReference type="AlphaFoldDB" id="A0A1W6BVE1"/>
<dbReference type="STRING" id="1121267.CCUN_0400"/>
<gene>
    <name evidence="3" type="ORF">CCUN_0400</name>
</gene>
<feature type="transmembrane region" description="Helical" evidence="2">
    <location>
        <begin position="20"/>
        <end position="39"/>
    </location>
</feature>
<protein>
    <submittedName>
        <fullName evidence="3">Uncharacterized protein</fullName>
    </submittedName>
</protein>
<evidence type="ECO:0000313" key="3">
    <source>
        <dbReference type="EMBL" id="ARJ56052.1"/>
    </source>
</evidence>
<sequence>MTYSFTQPQKRSFFNLFAKLWLALFAFAVFFIMGIYFIYSIKIKLAQNSVNHKREEVVRIEEQIAQANKLYEILLEQSHMSKDFNKENQAIKESLRNLFSIVVKTDGITLDNVEQDKNSLKITGVSPTKEMFALLLETPLKSIFDETHTSYYQLSNGWYRFININTKQNLEENDER</sequence>
<dbReference type="EMBL" id="CP020867">
    <property type="protein sequence ID" value="ARJ56052.1"/>
    <property type="molecule type" value="Genomic_DNA"/>
</dbReference>
<dbReference type="eggNOG" id="COG3166">
    <property type="taxonomic scope" value="Bacteria"/>
</dbReference>
<dbReference type="Proteomes" id="UP000192902">
    <property type="component" value="Chromosome"/>
</dbReference>
<evidence type="ECO:0000256" key="2">
    <source>
        <dbReference type="SAM" id="Phobius"/>
    </source>
</evidence>
<name>A0A1W6BVE1_9BACT</name>
<feature type="coiled-coil region" evidence="1">
    <location>
        <begin position="43"/>
        <end position="77"/>
    </location>
</feature>
<organism evidence="3 4">
    <name type="scientific">Campylobacter cuniculorum DSM 23162 = LMG 24588</name>
    <dbReference type="NCBI Taxonomy" id="1121267"/>
    <lineage>
        <taxon>Bacteria</taxon>
        <taxon>Pseudomonadati</taxon>
        <taxon>Campylobacterota</taxon>
        <taxon>Epsilonproteobacteria</taxon>
        <taxon>Campylobacterales</taxon>
        <taxon>Campylobacteraceae</taxon>
        <taxon>Campylobacter</taxon>
    </lineage>
</organism>
<keyword evidence="2" id="KW-0812">Transmembrane</keyword>
<dbReference type="KEGG" id="ccun:CCUN_0400"/>
<dbReference type="RefSeq" id="WP_027305593.1">
    <property type="nucleotide sequence ID" value="NZ_CP020867.1"/>
</dbReference>
<keyword evidence="2" id="KW-0472">Membrane</keyword>
<accession>A0A1W6BVE1</accession>
<evidence type="ECO:0000256" key="1">
    <source>
        <dbReference type="SAM" id="Coils"/>
    </source>
</evidence>
<reference evidence="3 4" key="1">
    <citation type="submission" date="2017-04" db="EMBL/GenBank/DDBJ databases">
        <title>Complete genome sequence of the Campylobacter cuniculorum type strain LMG24588.</title>
        <authorList>
            <person name="Miller W.G."/>
            <person name="Yee E."/>
            <person name="Revez J."/>
            <person name="Bono J.L."/>
            <person name="Rossi M."/>
        </authorList>
    </citation>
    <scope>NUCLEOTIDE SEQUENCE [LARGE SCALE GENOMIC DNA]</scope>
    <source>
        <strain evidence="3 4">LMG 24588</strain>
    </source>
</reference>
<keyword evidence="2" id="KW-1133">Transmembrane helix</keyword>